<dbReference type="Proteomes" id="UP000594263">
    <property type="component" value="Unplaced"/>
</dbReference>
<evidence type="ECO:0000313" key="1">
    <source>
        <dbReference type="EnsemblPlants" id="Kaladp0061s0030.1.v1.1.CDS.1"/>
    </source>
</evidence>
<dbReference type="GO" id="GO:0006890">
    <property type="term" value="P:retrograde vesicle-mediated transport, Golgi to endoplasmic reticulum"/>
    <property type="evidence" value="ECO:0007669"/>
    <property type="project" value="InterPro"/>
</dbReference>
<dbReference type="GO" id="GO:0005484">
    <property type="term" value="F:SNAP receptor activity"/>
    <property type="evidence" value="ECO:0007669"/>
    <property type="project" value="InterPro"/>
</dbReference>
<evidence type="ECO:0000313" key="2">
    <source>
        <dbReference type="Proteomes" id="UP000594263"/>
    </source>
</evidence>
<dbReference type="Gramene" id="Kaladp0061s0030.1.v1.1">
    <property type="protein sequence ID" value="Kaladp0061s0030.1.v1.1.CDS.1"/>
    <property type="gene ID" value="Kaladp0061s0030.v1.1"/>
</dbReference>
<dbReference type="PANTHER" id="PTHR12825">
    <property type="entry name" value="BNIP1-RELATED"/>
    <property type="match status" value="1"/>
</dbReference>
<dbReference type="GO" id="GO:0031201">
    <property type="term" value="C:SNARE complex"/>
    <property type="evidence" value="ECO:0007669"/>
    <property type="project" value="TreeGrafter"/>
</dbReference>
<dbReference type="OMA" id="IRITWIA"/>
<reference evidence="1" key="1">
    <citation type="submission" date="2021-01" db="UniProtKB">
        <authorList>
            <consortium name="EnsemblPlants"/>
        </authorList>
    </citation>
    <scope>IDENTIFICATION</scope>
</reference>
<dbReference type="InterPro" id="IPR005606">
    <property type="entry name" value="Sec20"/>
</dbReference>
<proteinExistence type="predicted"/>
<dbReference type="PANTHER" id="PTHR12825:SF0">
    <property type="entry name" value="VESICLE TRANSPORT PROTEIN SEC20"/>
    <property type="match status" value="1"/>
</dbReference>
<dbReference type="GO" id="GO:0005783">
    <property type="term" value="C:endoplasmic reticulum"/>
    <property type="evidence" value="ECO:0007669"/>
    <property type="project" value="TreeGrafter"/>
</dbReference>
<sequence length="114" mass="12857">EGLVDKVAEAVNKVKKDWGETFVQVEGHIKSIEECGKAGRPADDNTSLLRLNRLVQDGLSTLSSLQFQLDLLAPQLPSYNEVEGAQSLLESWKNQLHRSYNYNFFQICLSFLLT</sequence>
<dbReference type="EnsemblPlants" id="Kaladp0061s0030.1.v1.1">
    <property type="protein sequence ID" value="Kaladp0061s0030.1.v1.1.CDS.1"/>
    <property type="gene ID" value="Kaladp0061s0030.v1.1"/>
</dbReference>
<accession>A0A7N0UDE6</accession>
<name>A0A7N0UDE6_KALFE</name>
<protein>
    <submittedName>
        <fullName evidence="1">Uncharacterized protein</fullName>
    </submittedName>
</protein>
<organism evidence="1 2">
    <name type="scientific">Kalanchoe fedtschenkoi</name>
    <name type="common">Lavender scallops</name>
    <name type="synonym">South American air plant</name>
    <dbReference type="NCBI Taxonomy" id="63787"/>
    <lineage>
        <taxon>Eukaryota</taxon>
        <taxon>Viridiplantae</taxon>
        <taxon>Streptophyta</taxon>
        <taxon>Embryophyta</taxon>
        <taxon>Tracheophyta</taxon>
        <taxon>Spermatophyta</taxon>
        <taxon>Magnoliopsida</taxon>
        <taxon>eudicotyledons</taxon>
        <taxon>Gunneridae</taxon>
        <taxon>Pentapetalae</taxon>
        <taxon>Saxifragales</taxon>
        <taxon>Crassulaceae</taxon>
        <taxon>Kalanchoe</taxon>
    </lineage>
</organism>
<dbReference type="AlphaFoldDB" id="A0A7N0UDE6"/>
<keyword evidence="2" id="KW-1185">Reference proteome</keyword>